<dbReference type="EMBL" id="FUWU01000031">
    <property type="protein sequence ID" value="SJZ86906.1"/>
    <property type="molecule type" value="Genomic_DNA"/>
</dbReference>
<dbReference type="RefSeq" id="WP_078776685.1">
    <property type="nucleotide sequence ID" value="NZ_FUWU01000031.1"/>
</dbReference>
<dbReference type="Proteomes" id="UP000190449">
    <property type="component" value="Unassembled WGS sequence"/>
</dbReference>
<accession>A0A1T4P6S6</accession>
<gene>
    <name evidence="1" type="ORF">SAMN02745108_01818</name>
</gene>
<organism evidence="1 2">
    <name type="scientific">Fibrobacter intestinalis</name>
    <dbReference type="NCBI Taxonomy" id="28122"/>
    <lineage>
        <taxon>Bacteria</taxon>
        <taxon>Pseudomonadati</taxon>
        <taxon>Fibrobacterota</taxon>
        <taxon>Fibrobacteria</taxon>
        <taxon>Fibrobacterales</taxon>
        <taxon>Fibrobacteraceae</taxon>
        <taxon>Fibrobacter</taxon>
    </lineage>
</organism>
<evidence type="ECO:0000313" key="1">
    <source>
        <dbReference type="EMBL" id="SJZ86906.1"/>
    </source>
</evidence>
<protein>
    <submittedName>
        <fullName evidence="1">Uncharacterized protein</fullName>
    </submittedName>
</protein>
<sequence length="80" mass="9017">MTKQILCIFLTMFAFSFAEKDFDNAKEEFVSEPKSGEEAAKYMTDSEGNVLFGKVPSVEECKSYDGPKLLTEFAWGGDER</sequence>
<evidence type="ECO:0000313" key="2">
    <source>
        <dbReference type="Proteomes" id="UP000190449"/>
    </source>
</evidence>
<dbReference type="AlphaFoldDB" id="A0A1T4P6S6"/>
<reference evidence="1 2" key="1">
    <citation type="submission" date="2017-02" db="EMBL/GenBank/DDBJ databases">
        <authorList>
            <person name="Peterson S.W."/>
        </authorList>
    </citation>
    <scope>NUCLEOTIDE SEQUENCE [LARGE SCALE GENOMIC DNA]</scope>
    <source>
        <strain evidence="1 2">ATCC 43854</strain>
    </source>
</reference>
<name>A0A1T4P6S6_9BACT</name>
<proteinExistence type="predicted"/>